<feature type="domain" description="FAM234A/B beta-propeller" evidence="7">
    <location>
        <begin position="153"/>
        <end position="291"/>
    </location>
</feature>
<gene>
    <name evidence="8" type="ORF">PSYICH_LOCUS2943</name>
</gene>
<keyword evidence="4 6" id="KW-0472">Membrane</keyword>
<proteinExistence type="predicted"/>
<protein>
    <recommendedName>
        <fullName evidence="7">FAM234A/B beta-propeller domain-containing protein</fullName>
    </recommendedName>
</protein>
<evidence type="ECO:0000256" key="4">
    <source>
        <dbReference type="ARBA" id="ARBA00023136"/>
    </source>
</evidence>
<feature type="transmembrane region" description="Helical" evidence="6">
    <location>
        <begin position="74"/>
        <end position="94"/>
    </location>
</feature>
<evidence type="ECO:0000256" key="6">
    <source>
        <dbReference type="SAM" id="Phobius"/>
    </source>
</evidence>
<keyword evidence="9" id="KW-1185">Reference proteome</keyword>
<keyword evidence="2 6" id="KW-0812">Transmembrane</keyword>
<dbReference type="PANTHER" id="PTHR21419:SF29">
    <property type="entry name" value="LD24894P"/>
    <property type="match status" value="1"/>
</dbReference>
<evidence type="ECO:0000256" key="3">
    <source>
        <dbReference type="ARBA" id="ARBA00022989"/>
    </source>
</evidence>
<sequence>MSHSSQGVYIPLPQSLSDSDSEKEEKSNYISNGVNSSKIKFSQPKNGHTQMHEYEDNIGKIKNLNRKLSTRRRAALVFSIFLCFLPIVVFLWILPCQDTNTCSLKIGNWESIHENLELMGPINLVRGIFHKNWNLALIYKGSYSNPKSFKNGVISLLGNNGAVAWDFQQQSYPHEINCTTIDVESNGYYDCLVVDSRGLKVIETISGEALWHAHSIEQKSIPELEMPIKIEDFDNDGTNELLAVYKKSDLLIISGKTGQALSNIKLPSICSSIKLLKTGNLNSIKYICSKTEGIKATYETSMSDIKSYYLNSGANIKLNVVENEDNSTFYQAGDKKLIIENLNICPICQSVVTLYSSNNTKLHLWKFDNAVVMNPIPFTFPSSRPLYSFETYIHGFILKMWYWQDNSLKLSPVTRIYKRNVPVHNETFHLNKVSERIILIILKENDVQIENVSLTDIYLICNGPQHNNCQPDFNNQKDSLLIADLDFDNSLELISYSSSYKKIDINGDDTWHLTSKINVFRLESEFPKLLEIK</sequence>
<comment type="subcellular location">
    <subcellularLocation>
        <location evidence="1">Membrane</location>
        <topology evidence="1">Single-pass membrane protein</topology>
    </subcellularLocation>
</comment>
<dbReference type="Pfam" id="PF23727">
    <property type="entry name" value="Beta-prop_FAM234A_B"/>
    <property type="match status" value="1"/>
</dbReference>
<dbReference type="EMBL" id="OV651823">
    <property type="protein sequence ID" value="CAH1101524.1"/>
    <property type="molecule type" value="Genomic_DNA"/>
</dbReference>
<dbReference type="AlphaFoldDB" id="A0A9P0G4B8"/>
<evidence type="ECO:0000256" key="1">
    <source>
        <dbReference type="ARBA" id="ARBA00004167"/>
    </source>
</evidence>
<evidence type="ECO:0000259" key="7">
    <source>
        <dbReference type="Pfam" id="PF23727"/>
    </source>
</evidence>
<feature type="region of interest" description="Disordered" evidence="5">
    <location>
        <begin position="1"/>
        <end position="29"/>
    </location>
</feature>
<dbReference type="Proteomes" id="UP001153636">
    <property type="component" value="Chromosome 11"/>
</dbReference>
<dbReference type="InterPro" id="IPR055409">
    <property type="entry name" value="Beta-prop_FAM234A_B"/>
</dbReference>
<evidence type="ECO:0000313" key="9">
    <source>
        <dbReference type="Proteomes" id="UP001153636"/>
    </source>
</evidence>
<keyword evidence="3 6" id="KW-1133">Transmembrane helix</keyword>
<organism evidence="8 9">
    <name type="scientific">Psylliodes chrysocephalus</name>
    <dbReference type="NCBI Taxonomy" id="3402493"/>
    <lineage>
        <taxon>Eukaryota</taxon>
        <taxon>Metazoa</taxon>
        <taxon>Ecdysozoa</taxon>
        <taxon>Arthropoda</taxon>
        <taxon>Hexapoda</taxon>
        <taxon>Insecta</taxon>
        <taxon>Pterygota</taxon>
        <taxon>Neoptera</taxon>
        <taxon>Endopterygota</taxon>
        <taxon>Coleoptera</taxon>
        <taxon>Polyphaga</taxon>
        <taxon>Cucujiformia</taxon>
        <taxon>Chrysomeloidea</taxon>
        <taxon>Chrysomelidae</taxon>
        <taxon>Galerucinae</taxon>
        <taxon>Alticini</taxon>
        <taxon>Psylliodes</taxon>
    </lineage>
</organism>
<name>A0A9P0G4B8_9CUCU</name>
<dbReference type="PANTHER" id="PTHR21419">
    <property type="match status" value="1"/>
</dbReference>
<dbReference type="OrthoDB" id="6364780at2759"/>
<evidence type="ECO:0000256" key="2">
    <source>
        <dbReference type="ARBA" id="ARBA00022692"/>
    </source>
</evidence>
<dbReference type="InterPro" id="IPR045232">
    <property type="entry name" value="FAM234"/>
</dbReference>
<reference evidence="8" key="1">
    <citation type="submission" date="2022-01" db="EMBL/GenBank/DDBJ databases">
        <authorList>
            <person name="King R."/>
        </authorList>
    </citation>
    <scope>NUCLEOTIDE SEQUENCE</scope>
</reference>
<evidence type="ECO:0000256" key="5">
    <source>
        <dbReference type="SAM" id="MobiDB-lite"/>
    </source>
</evidence>
<evidence type="ECO:0000313" key="8">
    <source>
        <dbReference type="EMBL" id="CAH1101524.1"/>
    </source>
</evidence>
<dbReference type="GO" id="GO:0016020">
    <property type="term" value="C:membrane"/>
    <property type="evidence" value="ECO:0007669"/>
    <property type="project" value="UniProtKB-SubCell"/>
</dbReference>
<accession>A0A9P0G4B8</accession>